<feature type="compositionally biased region" description="Basic and acidic residues" evidence="1">
    <location>
        <begin position="122"/>
        <end position="131"/>
    </location>
</feature>
<organism evidence="2">
    <name type="scientific">Tanacetum cinerariifolium</name>
    <name type="common">Dalmatian daisy</name>
    <name type="synonym">Chrysanthemum cinerariifolium</name>
    <dbReference type="NCBI Taxonomy" id="118510"/>
    <lineage>
        <taxon>Eukaryota</taxon>
        <taxon>Viridiplantae</taxon>
        <taxon>Streptophyta</taxon>
        <taxon>Embryophyta</taxon>
        <taxon>Tracheophyta</taxon>
        <taxon>Spermatophyta</taxon>
        <taxon>Magnoliopsida</taxon>
        <taxon>eudicotyledons</taxon>
        <taxon>Gunneridae</taxon>
        <taxon>Pentapetalae</taxon>
        <taxon>asterids</taxon>
        <taxon>campanulids</taxon>
        <taxon>Asterales</taxon>
        <taxon>Asteraceae</taxon>
        <taxon>Asteroideae</taxon>
        <taxon>Anthemideae</taxon>
        <taxon>Anthemidinae</taxon>
        <taxon>Tanacetum</taxon>
    </lineage>
</organism>
<protein>
    <submittedName>
        <fullName evidence="2">Uncharacterized protein</fullName>
    </submittedName>
</protein>
<dbReference type="AlphaFoldDB" id="A0A6L2KHK3"/>
<reference evidence="2" key="1">
    <citation type="journal article" date="2019" name="Sci. Rep.">
        <title>Draft genome of Tanacetum cinerariifolium, the natural source of mosquito coil.</title>
        <authorList>
            <person name="Yamashiro T."/>
            <person name="Shiraishi A."/>
            <person name="Satake H."/>
            <person name="Nakayama K."/>
        </authorList>
    </citation>
    <scope>NUCLEOTIDE SEQUENCE</scope>
</reference>
<proteinExistence type="predicted"/>
<comment type="caution">
    <text evidence="2">The sequence shown here is derived from an EMBL/GenBank/DDBJ whole genome shotgun (WGS) entry which is preliminary data.</text>
</comment>
<feature type="region of interest" description="Disordered" evidence="1">
    <location>
        <begin position="110"/>
        <end position="174"/>
    </location>
</feature>
<name>A0A6L2KHK3_TANCI</name>
<accession>A0A6L2KHK3</accession>
<feature type="compositionally biased region" description="Acidic residues" evidence="1">
    <location>
        <begin position="132"/>
        <end position="141"/>
    </location>
</feature>
<feature type="compositionally biased region" description="Low complexity" evidence="1">
    <location>
        <begin position="152"/>
        <end position="162"/>
    </location>
</feature>
<sequence>MLHKEYEKVFVGVDVPTIQPQPVESTQGTSRTPRALRTPTHVVVVDDVVQKRRESNDDRERDEIAEATLLSLTMHKAAIVAEAQENVAKVQEKLIEEDIEKMVYGKDEESYAKTVDDDDEEEKKYDKKDGDNDANDNDDYTDYTLVKTQEWTDTVSPTPDTTSQDHSKPTFSKTKVLPGSIAGMGIRRGINKKHMKTTYVTNKYFQEKIREIPNLLKNLVPKLTVAKTNELIKEVVPRRANAAIMRDKEIAPNDISDLISQEFATYAPKIIEELFKSHMQNTVLNMYPITTRDPYSTIDKPTTGLVYLNNKEEKRVMYLVEIAKFCDATLKIVLKEVKLKIFETEFWKKAPLLGELDINILKAFEREITKRLRHREQMRMWESFVNGRPILPAMKRE</sequence>
<gene>
    <name evidence="2" type="ORF">Tci_020397</name>
</gene>
<evidence type="ECO:0000256" key="1">
    <source>
        <dbReference type="SAM" id="MobiDB-lite"/>
    </source>
</evidence>
<dbReference type="EMBL" id="BKCJ010002418">
    <property type="protein sequence ID" value="GEU48419.1"/>
    <property type="molecule type" value="Genomic_DNA"/>
</dbReference>
<evidence type="ECO:0000313" key="2">
    <source>
        <dbReference type="EMBL" id="GEU48419.1"/>
    </source>
</evidence>